<evidence type="ECO:0000313" key="3">
    <source>
        <dbReference type="Proteomes" id="UP000191901"/>
    </source>
</evidence>
<evidence type="ECO:0000313" key="2">
    <source>
        <dbReference type="EMBL" id="ASC70318.1"/>
    </source>
</evidence>
<evidence type="ECO:0000256" key="1">
    <source>
        <dbReference type="SAM" id="MobiDB-lite"/>
    </source>
</evidence>
<gene>
    <name evidence="2" type="ORF">XM38_012560</name>
</gene>
<dbReference type="EMBL" id="CP021983">
    <property type="protein sequence ID" value="ASC70318.1"/>
    <property type="molecule type" value="Genomic_DNA"/>
</dbReference>
<dbReference type="Proteomes" id="UP000191901">
    <property type="component" value="Chromosome"/>
</dbReference>
<feature type="compositionally biased region" description="Polar residues" evidence="1">
    <location>
        <begin position="191"/>
        <end position="200"/>
    </location>
</feature>
<protein>
    <submittedName>
        <fullName evidence="2">Uncharacterized protein</fullName>
    </submittedName>
</protein>
<dbReference type="OrthoDB" id="564985at2"/>
<sequence>MSTLDDLSLIRLFVQGNACLKSNQHLRIQPADNDCQLIGQHGQWLAVAQLRELPPTVCIRKQTDYAELLQKVLLVHDYVPVGCDAAPEVCRYEYHPTPAGYELRYTQARELWKSWWTRRRHLQRQAIQTDLLIFTQREWYPIRDIILNQGTLFLKTYLGETAHQGDDWVVWLDKDQAEETQYLPARPTAAVRSSRQNESTAADPASLVVPLPPPPIHRVPAPVAQPSPPGAAVKNPNPPKLLEDVVRHEPGRLCIRTSLGDVIVEGDHLRCYLDEASPSSPQPEAMARPVRVSLREWQG</sequence>
<dbReference type="KEGG" id="hhg:XM38_012560"/>
<name>A0A1Z3HJ41_9CYAN</name>
<feature type="compositionally biased region" description="Pro residues" evidence="1">
    <location>
        <begin position="210"/>
        <end position="229"/>
    </location>
</feature>
<feature type="region of interest" description="Disordered" evidence="1">
    <location>
        <begin position="186"/>
        <end position="239"/>
    </location>
</feature>
<organism evidence="2 3">
    <name type="scientific">Halomicronema hongdechloris C2206</name>
    <dbReference type="NCBI Taxonomy" id="1641165"/>
    <lineage>
        <taxon>Bacteria</taxon>
        <taxon>Bacillati</taxon>
        <taxon>Cyanobacteriota</taxon>
        <taxon>Cyanophyceae</taxon>
        <taxon>Nodosilineales</taxon>
        <taxon>Nodosilineaceae</taxon>
        <taxon>Halomicronema</taxon>
    </lineage>
</organism>
<proteinExistence type="predicted"/>
<dbReference type="AlphaFoldDB" id="A0A1Z3HJ41"/>
<keyword evidence="3" id="KW-1185">Reference proteome</keyword>
<accession>A0A1Z3HJ41</accession>
<dbReference type="RefSeq" id="WP_088429325.1">
    <property type="nucleotide sequence ID" value="NZ_CP021983.2"/>
</dbReference>
<reference evidence="2 3" key="1">
    <citation type="journal article" date="2016" name="Biochim. Biophys. Acta">
        <title>Characterization of red-shifted phycobilisomes isolated from the chlorophyll f-containing cyanobacterium Halomicronema hongdechloris.</title>
        <authorList>
            <person name="Li Y."/>
            <person name="Lin Y."/>
            <person name="Garvey C.J."/>
            <person name="Birch D."/>
            <person name="Corkery R.W."/>
            <person name="Loughlin P.C."/>
            <person name="Scheer H."/>
            <person name="Willows R.D."/>
            <person name="Chen M."/>
        </authorList>
    </citation>
    <scope>NUCLEOTIDE SEQUENCE [LARGE SCALE GENOMIC DNA]</scope>
    <source>
        <strain evidence="2 3">C2206</strain>
    </source>
</reference>